<dbReference type="EMBL" id="WNYA01000003">
    <property type="protein sequence ID" value="KAG8581993.1"/>
    <property type="molecule type" value="Genomic_DNA"/>
</dbReference>
<sequence length="111" mass="13060">MLPLIMSPFLMLPQLCPPLLCISPCAPFTFSPSITSAGRNWSILENDICQLYLFNSYMFNMRWSKLFKYELFTSNVLPIKNIFFYNLSVCLRKHIPNFCFRNFNNIDILCL</sequence>
<gene>
    <name evidence="2" type="ORF">GDO81_007882</name>
</gene>
<dbReference type="Proteomes" id="UP000824782">
    <property type="component" value="Unassembled WGS sequence"/>
</dbReference>
<feature type="signal peptide" evidence="1">
    <location>
        <begin position="1"/>
        <end position="21"/>
    </location>
</feature>
<comment type="caution">
    <text evidence="2">The sequence shown here is derived from an EMBL/GenBank/DDBJ whole genome shotgun (WGS) entry which is preliminary data.</text>
</comment>
<dbReference type="AlphaFoldDB" id="A0AAV7CCE2"/>
<reference evidence="2" key="1">
    <citation type="thesis" date="2020" institute="ProQuest LLC" country="789 East Eisenhower Parkway, Ann Arbor, MI, USA">
        <title>Comparative Genomics and Chromosome Evolution.</title>
        <authorList>
            <person name="Mudd A.B."/>
        </authorList>
    </citation>
    <scope>NUCLEOTIDE SEQUENCE</scope>
    <source>
        <strain evidence="2">237g6f4</strain>
        <tissue evidence="2">Blood</tissue>
    </source>
</reference>
<evidence type="ECO:0008006" key="4">
    <source>
        <dbReference type="Google" id="ProtNLM"/>
    </source>
</evidence>
<keyword evidence="1" id="KW-0732">Signal</keyword>
<keyword evidence="3" id="KW-1185">Reference proteome</keyword>
<organism evidence="2 3">
    <name type="scientific">Engystomops pustulosus</name>
    <name type="common">Tungara frog</name>
    <name type="synonym">Physalaemus pustulosus</name>
    <dbReference type="NCBI Taxonomy" id="76066"/>
    <lineage>
        <taxon>Eukaryota</taxon>
        <taxon>Metazoa</taxon>
        <taxon>Chordata</taxon>
        <taxon>Craniata</taxon>
        <taxon>Vertebrata</taxon>
        <taxon>Euteleostomi</taxon>
        <taxon>Amphibia</taxon>
        <taxon>Batrachia</taxon>
        <taxon>Anura</taxon>
        <taxon>Neobatrachia</taxon>
        <taxon>Hyloidea</taxon>
        <taxon>Leptodactylidae</taxon>
        <taxon>Leiuperinae</taxon>
        <taxon>Engystomops</taxon>
    </lineage>
</organism>
<accession>A0AAV7CCE2</accession>
<evidence type="ECO:0000313" key="2">
    <source>
        <dbReference type="EMBL" id="KAG8581993.1"/>
    </source>
</evidence>
<proteinExistence type="predicted"/>
<evidence type="ECO:0000313" key="3">
    <source>
        <dbReference type="Proteomes" id="UP000824782"/>
    </source>
</evidence>
<evidence type="ECO:0000256" key="1">
    <source>
        <dbReference type="SAM" id="SignalP"/>
    </source>
</evidence>
<name>A0AAV7CCE2_ENGPU</name>
<protein>
    <recommendedName>
        <fullName evidence="4">Secreted protein</fullName>
    </recommendedName>
</protein>
<feature type="chain" id="PRO_5044000754" description="Secreted protein" evidence="1">
    <location>
        <begin position="22"/>
        <end position="111"/>
    </location>
</feature>